<proteinExistence type="predicted"/>
<protein>
    <submittedName>
        <fullName evidence="1">Uncharacterized protein</fullName>
    </submittedName>
</protein>
<reference evidence="1 2" key="1">
    <citation type="submission" date="2024-11" db="EMBL/GenBank/DDBJ databases">
        <authorList>
            <person name="Heng Y.C."/>
            <person name="Lim A.C.H."/>
            <person name="Lee J.K.Y."/>
            <person name="Kittelmann S."/>
        </authorList>
    </citation>
    <scope>NUCLEOTIDE SEQUENCE [LARGE SCALE GENOMIC DNA]</scope>
    <source>
        <strain evidence="1 2">WILCCON 0114</strain>
    </source>
</reference>
<sequence>MQVYQRNQYKIYRVGDNFIVHNSKYRFSDKHTHLKNFKQAKNLIYFVLNKKVPRWVSFYYLKSLIRVSDDDEYITKVNKVIEIKKRKAEMQLKYWNCKNY</sequence>
<dbReference type="EMBL" id="JBJIAA010000009">
    <property type="protein sequence ID" value="MFL0251130.1"/>
    <property type="molecule type" value="Genomic_DNA"/>
</dbReference>
<dbReference type="Proteomes" id="UP001623592">
    <property type="component" value="Unassembled WGS sequence"/>
</dbReference>
<evidence type="ECO:0000313" key="2">
    <source>
        <dbReference type="Proteomes" id="UP001623592"/>
    </source>
</evidence>
<accession>A0ABW8TGK2</accession>
<evidence type="ECO:0000313" key="1">
    <source>
        <dbReference type="EMBL" id="MFL0251130.1"/>
    </source>
</evidence>
<comment type="caution">
    <text evidence="1">The sequence shown here is derived from an EMBL/GenBank/DDBJ whole genome shotgun (WGS) entry which is preliminary data.</text>
</comment>
<keyword evidence="2" id="KW-1185">Reference proteome</keyword>
<gene>
    <name evidence="1" type="ORF">ACJDT4_11905</name>
</gene>
<organism evidence="1 2">
    <name type="scientific">Clostridium neuense</name>
    <dbReference type="NCBI Taxonomy" id="1728934"/>
    <lineage>
        <taxon>Bacteria</taxon>
        <taxon>Bacillati</taxon>
        <taxon>Bacillota</taxon>
        <taxon>Clostridia</taxon>
        <taxon>Eubacteriales</taxon>
        <taxon>Clostridiaceae</taxon>
        <taxon>Clostridium</taxon>
    </lineage>
</organism>
<name>A0ABW8TGK2_9CLOT</name>